<feature type="transmembrane region" description="Helical" evidence="1">
    <location>
        <begin position="12"/>
        <end position="30"/>
    </location>
</feature>
<proteinExistence type="predicted"/>
<keyword evidence="1" id="KW-1133">Transmembrane helix</keyword>
<keyword evidence="3" id="KW-1185">Reference proteome</keyword>
<comment type="caution">
    <text evidence="2">The sequence shown here is derived from an EMBL/GenBank/DDBJ whole genome shotgun (WGS) entry which is preliminary data.</text>
</comment>
<evidence type="ECO:0000313" key="3">
    <source>
        <dbReference type="Proteomes" id="UP000320735"/>
    </source>
</evidence>
<evidence type="ECO:0000256" key="1">
    <source>
        <dbReference type="SAM" id="Phobius"/>
    </source>
</evidence>
<dbReference type="EMBL" id="SJPP01000001">
    <property type="protein sequence ID" value="TWU14284.1"/>
    <property type="molecule type" value="Genomic_DNA"/>
</dbReference>
<organism evidence="2 3">
    <name type="scientific">Symmachiella macrocystis</name>
    <dbReference type="NCBI Taxonomy" id="2527985"/>
    <lineage>
        <taxon>Bacteria</taxon>
        <taxon>Pseudomonadati</taxon>
        <taxon>Planctomycetota</taxon>
        <taxon>Planctomycetia</taxon>
        <taxon>Planctomycetales</taxon>
        <taxon>Planctomycetaceae</taxon>
        <taxon>Symmachiella</taxon>
    </lineage>
</organism>
<dbReference type="AlphaFoldDB" id="A0A5C6BU84"/>
<dbReference type="Proteomes" id="UP000320735">
    <property type="component" value="Unassembled WGS sequence"/>
</dbReference>
<sequence>MKPTTTKRLLSGSIYVVTTVVFVLLLQPALRHKKGQVIGDYREYDLQFLYESILAYKKEREEFPVAFNDLANLHVVSSRYGDVLFHESEARRLSQTVKTDLSVLKTEQGNAKRPTILAYFELVDDNGMTFVLYPDGRIEKMLLQDAARRFQNGLE</sequence>
<accession>A0A5C6BU84</accession>
<keyword evidence="1" id="KW-0472">Membrane</keyword>
<protein>
    <submittedName>
        <fullName evidence="2">Uncharacterized protein</fullName>
    </submittedName>
</protein>
<name>A0A5C6BU84_9PLAN</name>
<gene>
    <name evidence="2" type="ORF">CA54_31280</name>
</gene>
<reference evidence="2 3" key="1">
    <citation type="submission" date="2019-02" db="EMBL/GenBank/DDBJ databases">
        <title>Deep-cultivation of Planctomycetes and their phenomic and genomic characterization uncovers novel biology.</title>
        <authorList>
            <person name="Wiegand S."/>
            <person name="Jogler M."/>
            <person name="Boedeker C."/>
            <person name="Pinto D."/>
            <person name="Vollmers J."/>
            <person name="Rivas-Marin E."/>
            <person name="Kohn T."/>
            <person name="Peeters S.H."/>
            <person name="Heuer A."/>
            <person name="Rast P."/>
            <person name="Oberbeckmann S."/>
            <person name="Bunk B."/>
            <person name="Jeske O."/>
            <person name="Meyerdierks A."/>
            <person name="Storesund J.E."/>
            <person name="Kallscheuer N."/>
            <person name="Luecker S."/>
            <person name="Lage O.M."/>
            <person name="Pohl T."/>
            <person name="Merkel B.J."/>
            <person name="Hornburger P."/>
            <person name="Mueller R.-W."/>
            <person name="Bruemmer F."/>
            <person name="Labrenz M."/>
            <person name="Spormann A.M."/>
            <person name="Op Den Camp H."/>
            <person name="Overmann J."/>
            <person name="Amann R."/>
            <person name="Jetten M.S.M."/>
            <person name="Mascher T."/>
            <person name="Medema M.H."/>
            <person name="Devos D.P."/>
            <person name="Kaster A.-K."/>
            <person name="Ovreas L."/>
            <person name="Rohde M."/>
            <person name="Galperin M.Y."/>
            <person name="Jogler C."/>
        </authorList>
    </citation>
    <scope>NUCLEOTIDE SEQUENCE [LARGE SCALE GENOMIC DNA]</scope>
    <source>
        <strain evidence="2 3">CA54</strain>
    </source>
</reference>
<dbReference type="RefSeq" id="WP_146371518.1">
    <property type="nucleotide sequence ID" value="NZ_SJPP01000001.1"/>
</dbReference>
<keyword evidence="1" id="KW-0812">Transmembrane</keyword>
<evidence type="ECO:0000313" key="2">
    <source>
        <dbReference type="EMBL" id="TWU14284.1"/>
    </source>
</evidence>